<reference evidence="2 3" key="1">
    <citation type="journal article" date="2013" name="PLoS ONE">
        <title>Cultivation and Complete Genome Sequencing of Gloeobacter kilaueensis sp. nov., from a Lava Cave in Kilauea Caldera, Hawai'i.</title>
        <authorList>
            <person name="Saw J.H."/>
            <person name="Schatz M."/>
            <person name="Brown M.V."/>
            <person name="Kunkel D.D."/>
            <person name="Foster J.S."/>
            <person name="Shick H."/>
            <person name="Christensen S."/>
            <person name="Hou S."/>
            <person name="Wan X."/>
            <person name="Donachie S.P."/>
        </authorList>
    </citation>
    <scope>NUCLEOTIDE SEQUENCE [LARGE SCALE GENOMIC DNA]</scope>
    <source>
        <strain evidence="3">JS</strain>
    </source>
</reference>
<dbReference type="EMBL" id="CP003587">
    <property type="protein sequence ID" value="AGY59885.1"/>
    <property type="molecule type" value="Genomic_DNA"/>
</dbReference>
<sequence>MPNNSWTPAQITAIVFLTGFAVQQVLQIFDPLVICLVSKLKEKFFQGQSDNDLKKSTMSLLSFALGIVIVLFSDIRLLKFISTELAGWIDLIVSALVVGAGTEAVNTLQKFFGYVKDAQKLTPVPGVLLVPNAIKVKQGTTFHFRANTTDIDAEVK</sequence>
<keyword evidence="3" id="KW-1185">Reference proteome</keyword>
<protein>
    <submittedName>
        <fullName evidence="2">Uncharacterized protein</fullName>
    </submittedName>
</protein>
<keyword evidence="1" id="KW-0812">Transmembrane</keyword>
<dbReference type="OrthoDB" id="10018428at2"/>
<keyword evidence="1" id="KW-1133">Transmembrane helix</keyword>
<feature type="transmembrane region" description="Helical" evidence="1">
    <location>
        <begin position="12"/>
        <end position="37"/>
    </location>
</feature>
<feature type="transmembrane region" description="Helical" evidence="1">
    <location>
        <begin position="58"/>
        <end position="79"/>
    </location>
</feature>
<dbReference type="KEGG" id="glj:GKIL_3639"/>
<organism evidence="2 3">
    <name type="scientific">Gloeobacter kilaueensis (strain ATCC BAA-2537 / CCAP 1431/1 / ULC 316 / JS1)</name>
    <dbReference type="NCBI Taxonomy" id="1183438"/>
    <lineage>
        <taxon>Bacteria</taxon>
        <taxon>Bacillati</taxon>
        <taxon>Cyanobacteriota</taxon>
        <taxon>Cyanophyceae</taxon>
        <taxon>Gloeobacterales</taxon>
        <taxon>Gloeobacteraceae</taxon>
        <taxon>Gloeobacter</taxon>
    </lineage>
</organism>
<dbReference type="Proteomes" id="UP000017396">
    <property type="component" value="Chromosome"/>
</dbReference>
<gene>
    <name evidence="2" type="ORF">GKIL_3639</name>
</gene>
<evidence type="ECO:0000256" key="1">
    <source>
        <dbReference type="SAM" id="Phobius"/>
    </source>
</evidence>
<dbReference type="AlphaFoldDB" id="U5QQD1"/>
<dbReference type="RefSeq" id="WP_023175198.1">
    <property type="nucleotide sequence ID" value="NC_022600.1"/>
</dbReference>
<dbReference type="HOGENOM" id="CLU_1684059_0_0_3"/>
<name>U5QQD1_GLOK1</name>
<evidence type="ECO:0000313" key="3">
    <source>
        <dbReference type="Proteomes" id="UP000017396"/>
    </source>
</evidence>
<accession>U5QQD1</accession>
<keyword evidence="1" id="KW-0472">Membrane</keyword>
<proteinExistence type="predicted"/>
<evidence type="ECO:0000313" key="2">
    <source>
        <dbReference type="EMBL" id="AGY59885.1"/>
    </source>
</evidence>
<feature type="transmembrane region" description="Helical" evidence="1">
    <location>
        <begin position="85"/>
        <end position="106"/>
    </location>
</feature>